<evidence type="ECO:0000259" key="1">
    <source>
        <dbReference type="Pfam" id="PF20700"/>
    </source>
</evidence>
<evidence type="ECO:0000313" key="3">
    <source>
        <dbReference type="Proteomes" id="UP000887159"/>
    </source>
</evidence>
<dbReference type="EMBL" id="BMAU01021355">
    <property type="protein sequence ID" value="GFY20476.1"/>
    <property type="molecule type" value="Genomic_DNA"/>
</dbReference>
<name>A0A8X6SYG3_TRICX</name>
<keyword evidence="3" id="KW-1185">Reference proteome</keyword>
<dbReference type="AlphaFoldDB" id="A0A8X6SYG3"/>
<sequence>MGSGTGNVLKIEALSEMCRLCSKKTEDNISHECGKHVGSSGAMEPDGVYRKFERSAQMRKLQYVQFYGDGDSKSVDAVKNVYGENWVMKFDSIGHIQKRVG</sequence>
<gene>
    <name evidence="2" type="primary">AVEN_165442_1</name>
    <name evidence="2" type="ORF">TNCV_211081</name>
</gene>
<proteinExistence type="predicted"/>
<accession>A0A8X6SYG3</accession>
<comment type="caution">
    <text evidence="2">The sequence shown here is derived from an EMBL/GenBank/DDBJ whole genome shotgun (WGS) entry which is preliminary data.</text>
</comment>
<organism evidence="2 3">
    <name type="scientific">Trichonephila clavipes</name>
    <name type="common">Golden silk orbweaver</name>
    <name type="synonym">Nephila clavipes</name>
    <dbReference type="NCBI Taxonomy" id="2585209"/>
    <lineage>
        <taxon>Eukaryota</taxon>
        <taxon>Metazoa</taxon>
        <taxon>Ecdysozoa</taxon>
        <taxon>Arthropoda</taxon>
        <taxon>Chelicerata</taxon>
        <taxon>Arachnida</taxon>
        <taxon>Araneae</taxon>
        <taxon>Araneomorphae</taxon>
        <taxon>Entelegynae</taxon>
        <taxon>Araneoidea</taxon>
        <taxon>Nephilidae</taxon>
        <taxon>Trichonephila</taxon>
    </lineage>
</organism>
<evidence type="ECO:0000313" key="2">
    <source>
        <dbReference type="EMBL" id="GFY20476.1"/>
    </source>
</evidence>
<protein>
    <recommendedName>
        <fullName evidence="1">Mutator-like transposase domain-containing protein</fullName>
    </recommendedName>
</protein>
<dbReference type="InterPro" id="IPR049012">
    <property type="entry name" value="Mutator_transp_dom"/>
</dbReference>
<feature type="domain" description="Mutator-like transposase" evidence="1">
    <location>
        <begin position="2"/>
        <end position="100"/>
    </location>
</feature>
<dbReference type="Proteomes" id="UP000887159">
    <property type="component" value="Unassembled WGS sequence"/>
</dbReference>
<dbReference type="Pfam" id="PF20700">
    <property type="entry name" value="Mutator"/>
    <property type="match status" value="1"/>
</dbReference>
<reference evidence="2" key="1">
    <citation type="submission" date="2020-08" db="EMBL/GenBank/DDBJ databases">
        <title>Multicomponent nature underlies the extraordinary mechanical properties of spider dragline silk.</title>
        <authorList>
            <person name="Kono N."/>
            <person name="Nakamura H."/>
            <person name="Mori M."/>
            <person name="Yoshida Y."/>
            <person name="Ohtoshi R."/>
            <person name="Malay A.D."/>
            <person name="Moran D.A.P."/>
            <person name="Tomita M."/>
            <person name="Numata K."/>
            <person name="Arakawa K."/>
        </authorList>
    </citation>
    <scope>NUCLEOTIDE SEQUENCE</scope>
</reference>